<dbReference type="Gene3D" id="2.40.10.10">
    <property type="entry name" value="Trypsin-like serine proteases"/>
    <property type="match status" value="1"/>
</dbReference>
<evidence type="ECO:0000313" key="6">
    <source>
        <dbReference type="Proteomes" id="UP000239649"/>
    </source>
</evidence>
<keyword evidence="2" id="KW-0720">Serine protease</keyword>
<reference evidence="5 6" key="1">
    <citation type="journal article" date="2018" name="Plant J.">
        <title>Genome sequences of Chlorella sorokiniana UTEX 1602 and Micractinium conductrix SAG 241.80: implications to maltose excretion by a green alga.</title>
        <authorList>
            <person name="Arriola M.B."/>
            <person name="Velmurugan N."/>
            <person name="Zhang Y."/>
            <person name="Plunkett M.H."/>
            <person name="Hondzo H."/>
            <person name="Barney B.M."/>
        </authorList>
    </citation>
    <scope>NUCLEOTIDE SEQUENCE [LARGE SCALE GENOMIC DNA]</scope>
    <source>
        <strain evidence="5 6">SAG 241.80</strain>
    </source>
</reference>
<dbReference type="PRINTS" id="PR00722">
    <property type="entry name" value="CHYMOTRYPSIN"/>
</dbReference>
<dbReference type="PANTHER" id="PTHR24256">
    <property type="entry name" value="TRYPTASE-RELATED"/>
    <property type="match status" value="1"/>
</dbReference>
<protein>
    <submittedName>
        <fullName evidence="5">Transmembrane protease serine 9-like</fullName>
    </submittedName>
</protein>
<dbReference type="PROSITE" id="PS00135">
    <property type="entry name" value="TRYPSIN_SER"/>
    <property type="match status" value="1"/>
</dbReference>
<comment type="caution">
    <text evidence="5">The sequence shown here is derived from an EMBL/GenBank/DDBJ whole genome shotgun (WGS) entry which is preliminary data.</text>
</comment>
<dbReference type="Proteomes" id="UP000239649">
    <property type="component" value="Unassembled WGS sequence"/>
</dbReference>
<dbReference type="GO" id="GO:0006508">
    <property type="term" value="P:proteolysis"/>
    <property type="evidence" value="ECO:0007669"/>
    <property type="project" value="UniProtKB-KW"/>
</dbReference>
<evidence type="ECO:0000313" key="5">
    <source>
        <dbReference type="EMBL" id="PSC68899.1"/>
    </source>
</evidence>
<evidence type="ECO:0000256" key="2">
    <source>
        <dbReference type="RuleBase" id="RU363034"/>
    </source>
</evidence>
<dbReference type="SUPFAM" id="SSF50494">
    <property type="entry name" value="Trypsin-like serine proteases"/>
    <property type="match status" value="1"/>
</dbReference>
<feature type="domain" description="Peptidase S1" evidence="4">
    <location>
        <begin position="18"/>
        <end position="241"/>
    </location>
</feature>
<dbReference type="InterPro" id="IPR051487">
    <property type="entry name" value="Ser/Thr_Proteases_Immune/Dev"/>
</dbReference>
<feature type="region of interest" description="Disordered" evidence="3">
    <location>
        <begin position="316"/>
        <end position="336"/>
    </location>
</feature>
<sequence length="336" mass="34348">MARIHFLLDDRLGLLAGCGGTLISRSVVLTAGHCVVLARPGAKNVFVRIGAYNPLTDEATKHAYVQRRVARIITHPGYVQMSEDQPTSPHDIALIKLDEPVPENVTLVGLPAEDTPYPIEGTQLHAVGWGSTDSGNSQPAYAMQDVELPAVSVERCRVQWGYAGAAPTLITGGHVCAGLQAQRNICFGDSGGPLLRTGSTTSKDVQLGITSFSFPTCALPGMPGVFTFVPQYRKWIDEQLAVLEGRQQAPSQAAPSPAAAPAAGQPRVGTAAVVPSASVAAPAGQPVAAAVAPAAVAPAAAAPAAAAVVPAAAAPASQPEPLVAEGPQPDDAPAPL</sequence>
<keyword evidence="2" id="KW-0378">Hydrolase</keyword>
<evidence type="ECO:0000259" key="4">
    <source>
        <dbReference type="PROSITE" id="PS50240"/>
    </source>
</evidence>
<keyword evidence="1" id="KW-1015">Disulfide bond</keyword>
<dbReference type="PROSITE" id="PS50240">
    <property type="entry name" value="TRYPSIN_DOM"/>
    <property type="match status" value="1"/>
</dbReference>
<dbReference type="OrthoDB" id="6339452at2759"/>
<dbReference type="AlphaFoldDB" id="A0A2P6V4A1"/>
<dbReference type="CDD" id="cd00190">
    <property type="entry name" value="Tryp_SPc"/>
    <property type="match status" value="1"/>
</dbReference>
<dbReference type="InterPro" id="IPR009003">
    <property type="entry name" value="Peptidase_S1_PA"/>
</dbReference>
<keyword evidence="6" id="KW-1185">Reference proteome</keyword>
<dbReference type="STRING" id="554055.A0A2P6V4A1"/>
<evidence type="ECO:0000256" key="1">
    <source>
        <dbReference type="ARBA" id="ARBA00023157"/>
    </source>
</evidence>
<dbReference type="EMBL" id="LHPF02000032">
    <property type="protein sequence ID" value="PSC68899.1"/>
    <property type="molecule type" value="Genomic_DNA"/>
</dbReference>
<organism evidence="5 6">
    <name type="scientific">Micractinium conductrix</name>
    <dbReference type="NCBI Taxonomy" id="554055"/>
    <lineage>
        <taxon>Eukaryota</taxon>
        <taxon>Viridiplantae</taxon>
        <taxon>Chlorophyta</taxon>
        <taxon>core chlorophytes</taxon>
        <taxon>Trebouxiophyceae</taxon>
        <taxon>Chlorellales</taxon>
        <taxon>Chlorellaceae</taxon>
        <taxon>Chlorella clade</taxon>
        <taxon>Micractinium</taxon>
    </lineage>
</organism>
<dbReference type="InterPro" id="IPR018114">
    <property type="entry name" value="TRYPSIN_HIS"/>
</dbReference>
<dbReference type="Pfam" id="PF00089">
    <property type="entry name" value="Trypsin"/>
    <property type="match status" value="1"/>
</dbReference>
<dbReference type="InterPro" id="IPR033116">
    <property type="entry name" value="TRYPSIN_SER"/>
</dbReference>
<dbReference type="PROSITE" id="PS00134">
    <property type="entry name" value="TRYPSIN_HIS"/>
    <property type="match status" value="1"/>
</dbReference>
<evidence type="ECO:0000256" key="3">
    <source>
        <dbReference type="SAM" id="MobiDB-lite"/>
    </source>
</evidence>
<keyword evidence="2" id="KW-0645">Protease</keyword>
<accession>A0A2P6V4A1</accession>
<name>A0A2P6V4A1_9CHLO</name>
<gene>
    <name evidence="5" type="ORF">C2E20_7594</name>
</gene>
<dbReference type="GO" id="GO:0004252">
    <property type="term" value="F:serine-type endopeptidase activity"/>
    <property type="evidence" value="ECO:0007669"/>
    <property type="project" value="InterPro"/>
</dbReference>
<dbReference type="InterPro" id="IPR001314">
    <property type="entry name" value="Peptidase_S1A"/>
</dbReference>
<dbReference type="InterPro" id="IPR001254">
    <property type="entry name" value="Trypsin_dom"/>
</dbReference>
<dbReference type="InterPro" id="IPR043504">
    <property type="entry name" value="Peptidase_S1_PA_chymotrypsin"/>
</dbReference>
<dbReference type="SMART" id="SM00020">
    <property type="entry name" value="Tryp_SPc"/>
    <property type="match status" value="1"/>
</dbReference>
<proteinExistence type="predicted"/>